<dbReference type="RefSeq" id="WP_145064065.1">
    <property type="nucleotide sequence ID" value="NZ_CP036287.1"/>
</dbReference>
<dbReference type="InterPro" id="IPR006143">
    <property type="entry name" value="RND_pump_MFP"/>
</dbReference>
<keyword evidence="3" id="KW-1185">Reference proteome</keyword>
<sequence>MMRPIGIAAVVVLVGLGAGVWAERQGLVPGWLGGAAAPDPATAPSGRDQPQASRVDVSTVRAGSLGVTLEMLGTATAMPGSAVAATLASDVIVVRRMATPGDHVEAGAALLEVQSTPRLANDLLVAEAAIERARATLESVQGRVEAKLATRADLLLAQQALQFAELDLSTKRALVPADNGIVRATVSGSLTALDAPIGGLVSAGTALCQIAPDDALRVRFGIPLRRAQDLPVGLELEVVDLLGGSGAVATVSLARIEAEVDGSTQTLVGWSEAIDPLLIVPGTPLRVTARVQSPVALLVDRTAVVLSDDGPSVFTVDAGVAHRHAIEVVAGDARTICLRSDDLATGDEVVVLGGYELEEGLPVEIEGRP</sequence>
<dbReference type="Gene3D" id="2.40.30.170">
    <property type="match status" value="1"/>
</dbReference>
<dbReference type="AlphaFoldDB" id="A0A518BH99"/>
<dbReference type="PANTHER" id="PTHR30469">
    <property type="entry name" value="MULTIDRUG RESISTANCE PROTEIN MDTA"/>
    <property type="match status" value="1"/>
</dbReference>
<proteinExistence type="inferred from homology"/>
<name>A0A518BH99_9BACT</name>
<dbReference type="KEGG" id="pbap:Pla133_14290"/>
<dbReference type="SUPFAM" id="SSF111369">
    <property type="entry name" value="HlyD-like secretion proteins"/>
    <property type="match status" value="1"/>
</dbReference>
<gene>
    <name evidence="2" type="ORF">Pla133_14290</name>
</gene>
<dbReference type="Gene3D" id="1.10.287.470">
    <property type="entry name" value="Helix hairpin bin"/>
    <property type="match status" value="1"/>
</dbReference>
<dbReference type="PANTHER" id="PTHR30469:SF15">
    <property type="entry name" value="HLYD FAMILY OF SECRETION PROTEINS"/>
    <property type="match status" value="1"/>
</dbReference>
<evidence type="ECO:0000313" key="3">
    <source>
        <dbReference type="Proteomes" id="UP000316921"/>
    </source>
</evidence>
<evidence type="ECO:0000313" key="2">
    <source>
        <dbReference type="EMBL" id="QDU66359.1"/>
    </source>
</evidence>
<dbReference type="Gene3D" id="2.40.420.20">
    <property type="match status" value="1"/>
</dbReference>
<organism evidence="2 3">
    <name type="scientific">Engelhardtia mirabilis</name>
    <dbReference type="NCBI Taxonomy" id="2528011"/>
    <lineage>
        <taxon>Bacteria</taxon>
        <taxon>Pseudomonadati</taxon>
        <taxon>Planctomycetota</taxon>
        <taxon>Planctomycetia</taxon>
        <taxon>Planctomycetia incertae sedis</taxon>
        <taxon>Engelhardtia</taxon>
    </lineage>
</organism>
<dbReference type="Proteomes" id="UP000316921">
    <property type="component" value="Chromosome"/>
</dbReference>
<dbReference type="EMBL" id="CP036287">
    <property type="protein sequence ID" value="QDU66359.1"/>
    <property type="molecule type" value="Genomic_DNA"/>
</dbReference>
<protein>
    <submittedName>
        <fullName evidence="2">HlyD family secretion protein</fullName>
    </submittedName>
</protein>
<dbReference type="GO" id="GO:0015562">
    <property type="term" value="F:efflux transmembrane transporter activity"/>
    <property type="evidence" value="ECO:0007669"/>
    <property type="project" value="TreeGrafter"/>
</dbReference>
<dbReference type="Gene3D" id="2.40.50.100">
    <property type="match status" value="1"/>
</dbReference>
<accession>A0A518BH99</accession>
<dbReference type="GO" id="GO:1990281">
    <property type="term" value="C:efflux pump complex"/>
    <property type="evidence" value="ECO:0007669"/>
    <property type="project" value="TreeGrafter"/>
</dbReference>
<comment type="similarity">
    <text evidence="1">Belongs to the membrane fusion protein (MFP) (TC 8.A.1) family.</text>
</comment>
<reference evidence="2 3" key="1">
    <citation type="submission" date="2019-02" db="EMBL/GenBank/DDBJ databases">
        <title>Deep-cultivation of Planctomycetes and their phenomic and genomic characterization uncovers novel biology.</title>
        <authorList>
            <person name="Wiegand S."/>
            <person name="Jogler M."/>
            <person name="Boedeker C."/>
            <person name="Pinto D."/>
            <person name="Vollmers J."/>
            <person name="Rivas-Marin E."/>
            <person name="Kohn T."/>
            <person name="Peeters S.H."/>
            <person name="Heuer A."/>
            <person name="Rast P."/>
            <person name="Oberbeckmann S."/>
            <person name="Bunk B."/>
            <person name="Jeske O."/>
            <person name="Meyerdierks A."/>
            <person name="Storesund J.E."/>
            <person name="Kallscheuer N."/>
            <person name="Luecker S."/>
            <person name="Lage O.M."/>
            <person name="Pohl T."/>
            <person name="Merkel B.J."/>
            <person name="Hornburger P."/>
            <person name="Mueller R.-W."/>
            <person name="Bruemmer F."/>
            <person name="Labrenz M."/>
            <person name="Spormann A.M."/>
            <person name="Op den Camp H."/>
            <person name="Overmann J."/>
            <person name="Amann R."/>
            <person name="Jetten M.S.M."/>
            <person name="Mascher T."/>
            <person name="Medema M.H."/>
            <person name="Devos D.P."/>
            <person name="Kaster A.-K."/>
            <person name="Ovreas L."/>
            <person name="Rohde M."/>
            <person name="Galperin M.Y."/>
            <person name="Jogler C."/>
        </authorList>
    </citation>
    <scope>NUCLEOTIDE SEQUENCE [LARGE SCALE GENOMIC DNA]</scope>
    <source>
        <strain evidence="2 3">Pla133</strain>
    </source>
</reference>
<dbReference type="NCBIfam" id="TIGR01730">
    <property type="entry name" value="RND_mfp"/>
    <property type="match status" value="1"/>
</dbReference>
<evidence type="ECO:0000256" key="1">
    <source>
        <dbReference type="ARBA" id="ARBA00009477"/>
    </source>
</evidence>